<evidence type="ECO:0000313" key="4">
    <source>
        <dbReference type="Proteomes" id="UP000646365"/>
    </source>
</evidence>
<dbReference type="EMBL" id="BMJQ01000004">
    <property type="protein sequence ID" value="GGF13825.1"/>
    <property type="molecule type" value="Genomic_DNA"/>
</dbReference>
<keyword evidence="2" id="KW-0472">Membrane</keyword>
<keyword evidence="4" id="KW-1185">Reference proteome</keyword>
<gene>
    <name evidence="3" type="ORF">GCM10011611_19430</name>
</gene>
<feature type="transmembrane region" description="Helical" evidence="2">
    <location>
        <begin position="12"/>
        <end position="34"/>
    </location>
</feature>
<feature type="compositionally biased region" description="Basic and acidic residues" evidence="1">
    <location>
        <begin position="60"/>
        <end position="77"/>
    </location>
</feature>
<keyword evidence="2" id="KW-1133">Transmembrane helix</keyword>
<protein>
    <submittedName>
        <fullName evidence="3">Uncharacterized protein</fullName>
    </submittedName>
</protein>
<comment type="caution">
    <text evidence="3">The sequence shown here is derived from an EMBL/GenBank/DDBJ whole genome shotgun (WGS) entry which is preliminary data.</text>
</comment>
<feature type="region of interest" description="Disordered" evidence="1">
    <location>
        <begin position="42"/>
        <end position="82"/>
    </location>
</feature>
<dbReference type="AlphaFoldDB" id="A0A8J2YRX9"/>
<dbReference type="Proteomes" id="UP000646365">
    <property type="component" value="Unassembled WGS sequence"/>
</dbReference>
<evidence type="ECO:0000256" key="1">
    <source>
        <dbReference type="SAM" id="MobiDB-lite"/>
    </source>
</evidence>
<name>A0A8J2YRX9_9PROT</name>
<proteinExistence type="predicted"/>
<evidence type="ECO:0000313" key="3">
    <source>
        <dbReference type="EMBL" id="GGF13825.1"/>
    </source>
</evidence>
<accession>A0A8J2YRX9</accession>
<evidence type="ECO:0000256" key="2">
    <source>
        <dbReference type="SAM" id="Phobius"/>
    </source>
</evidence>
<dbReference type="RefSeq" id="WP_189045022.1">
    <property type="nucleotide sequence ID" value="NZ_BMJQ01000004.1"/>
</dbReference>
<reference evidence="3" key="2">
    <citation type="submission" date="2020-09" db="EMBL/GenBank/DDBJ databases">
        <authorList>
            <person name="Sun Q."/>
            <person name="Zhou Y."/>
        </authorList>
    </citation>
    <scope>NUCLEOTIDE SEQUENCE</scope>
    <source>
        <strain evidence="3">CGMCC 1.15725</strain>
    </source>
</reference>
<sequence length="109" mass="11946">MEPCKRGYRGHTAIAAIGGLIAIAGFGLATLQMAHADDDDWHTEATRPVATDSRPCQPKAEADRDDAMPRVAEKPQRETLYVPPSQVRSLPSFPYMLTAYQTADVARPH</sequence>
<keyword evidence="2" id="KW-0812">Transmembrane</keyword>
<organism evidence="3 4">
    <name type="scientific">Aliidongia dinghuensis</name>
    <dbReference type="NCBI Taxonomy" id="1867774"/>
    <lineage>
        <taxon>Bacteria</taxon>
        <taxon>Pseudomonadati</taxon>
        <taxon>Pseudomonadota</taxon>
        <taxon>Alphaproteobacteria</taxon>
        <taxon>Rhodospirillales</taxon>
        <taxon>Dongiaceae</taxon>
        <taxon>Aliidongia</taxon>
    </lineage>
</organism>
<reference evidence="3" key="1">
    <citation type="journal article" date="2014" name="Int. J. Syst. Evol. Microbiol.">
        <title>Complete genome sequence of Corynebacterium casei LMG S-19264T (=DSM 44701T), isolated from a smear-ripened cheese.</title>
        <authorList>
            <consortium name="US DOE Joint Genome Institute (JGI-PGF)"/>
            <person name="Walter F."/>
            <person name="Albersmeier A."/>
            <person name="Kalinowski J."/>
            <person name="Ruckert C."/>
        </authorList>
    </citation>
    <scope>NUCLEOTIDE SEQUENCE</scope>
    <source>
        <strain evidence="3">CGMCC 1.15725</strain>
    </source>
</reference>